<name>A0A935CAR0_9BACT</name>
<dbReference type="Proteomes" id="UP000611723">
    <property type="component" value="Unassembled WGS sequence"/>
</dbReference>
<evidence type="ECO:0000313" key="1">
    <source>
        <dbReference type="EMBL" id="MBK6266906.1"/>
    </source>
</evidence>
<gene>
    <name evidence="1" type="ORF">JKA74_17820</name>
</gene>
<evidence type="ECO:0000313" key="2">
    <source>
        <dbReference type="Proteomes" id="UP000611723"/>
    </source>
</evidence>
<keyword evidence="2" id="KW-1185">Reference proteome</keyword>
<dbReference type="RefSeq" id="WP_201432590.1">
    <property type="nucleotide sequence ID" value="NZ_JAEQBW010000012.1"/>
</dbReference>
<sequence>MKFETKNNLNRVICTTEYQPENNWIYCNWEGYANVDAMKEWGLKFVDLLKKTKCSNLLNDDSKSTGPWTQAMEWIETILIPKVIDAGLKQYAHVVSENTFSEMSAKELNIKIGSTLEMATFRNVDDAKSWLIAKQEKVS</sequence>
<comment type="caution">
    <text evidence="1">The sequence shown here is derived from an EMBL/GenBank/DDBJ whole genome shotgun (WGS) entry which is preliminary data.</text>
</comment>
<accession>A0A935CAR0</accession>
<reference evidence="1" key="1">
    <citation type="submission" date="2021-01" db="EMBL/GenBank/DDBJ databases">
        <title>Marivirga aurantiaca sp. nov., isolated from intertidal surface sediments.</title>
        <authorList>
            <person name="Zhang M."/>
        </authorList>
    </citation>
    <scope>NUCLEOTIDE SEQUENCE</scope>
    <source>
        <strain evidence="1">S37H4</strain>
    </source>
</reference>
<evidence type="ECO:0008006" key="3">
    <source>
        <dbReference type="Google" id="ProtNLM"/>
    </source>
</evidence>
<organism evidence="1 2">
    <name type="scientific">Marivirga aurantiaca</name>
    <dbReference type="NCBI Taxonomy" id="2802615"/>
    <lineage>
        <taxon>Bacteria</taxon>
        <taxon>Pseudomonadati</taxon>
        <taxon>Bacteroidota</taxon>
        <taxon>Cytophagia</taxon>
        <taxon>Cytophagales</taxon>
        <taxon>Marivirgaceae</taxon>
        <taxon>Marivirga</taxon>
    </lineage>
</organism>
<dbReference type="EMBL" id="JAEQBW010000012">
    <property type="protein sequence ID" value="MBK6266906.1"/>
    <property type="molecule type" value="Genomic_DNA"/>
</dbReference>
<protein>
    <recommendedName>
        <fullName evidence="3">STAS/SEC14 domain-containing protein</fullName>
    </recommendedName>
</protein>
<proteinExistence type="predicted"/>
<dbReference type="AlphaFoldDB" id="A0A935CAR0"/>